<dbReference type="NCBIfam" id="TIGR00254">
    <property type="entry name" value="GGDEF"/>
    <property type="match status" value="1"/>
</dbReference>
<dbReference type="GO" id="GO:0052621">
    <property type="term" value="F:diguanylate cyclase activity"/>
    <property type="evidence" value="ECO:0007669"/>
    <property type="project" value="TreeGrafter"/>
</dbReference>
<dbReference type="SUPFAM" id="SSF55073">
    <property type="entry name" value="Nucleotide cyclase"/>
    <property type="match status" value="1"/>
</dbReference>
<feature type="domain" description="Phytochrome chromophore attachment site" evidence="1">
    <location>
        <begin position="15"/>
        <end position="106"/>
    </location>
</feature>
<dbReference type="InterPro" id="IPR029016">
    <property type="entry name" value="GAF-like_dom_sf"/>
</dbReference>
<dbReference type="CDD" id="cd01949">
    <property type="entry name" value="GGDEF"/>
    <property type="match status" value="1"/>
</dbReference>
<gene>
    <name evidence="3" type="ORF">XM38_007250</name>
</gene>
<dbReference type="SUPFAM" id="SSF55781">
    <property type="entry name" value="GAF domain-like"/>
    <property type="match status" value="1"/>
</dbReference>
<dbReference type="Proteomes" id="UP000191901">
    <property type="component" value="Chromosome"/>
</dbReference>
<reference evidence="3 4" key="1">
    <citation type="journal article" date="2016" name="Biochim. Biophys. Acta">
        <title>Characterization of red-shifted phycobilisomes isolated from the chlorophyll f-containing cyanobacterium Halomicronema hongdechloris.</title>
        <authorList>
            <person name="Li Y."/>
            <person name="Lin Y."/>
            <person name="Garvey C.J."/>
            <person name="Birch D."/>
            <person name="Corkery R.W."/>
            <person name="Loughlin P.C."/>
            <person name="Scheer H."/>
            <person name="Willows R.D."/>
            <person name="Chen M."/>
        </authorList>
    </citation>
    <scope>NUCLEOTIDE SEQUENCE [LARGE SCALE GENOMIC DNA]</scope>
    <source>
        <strain evidence="3 4">C2206</strain>
    </source>
</reference>
<dbReference type="PROSITE" id="PS50046">
    <property type="entry name" value="PHYTOCHROME_2"/>
    <property type="match status" value="1"/>
</dbReference>
<dbReference type="EMBL" id="CP021983">
    <property type="protein sequence ID" value="ASC69796.1"/>
    <property type="molecule type" value="Genomic_DNA"/>
</dbReference>
<dbReference type="SMART" id="SM00065">
    <property type="entry name" value="GAF"/>
    <property type="match status" value="1"/>
</dbReference>
<dbReference type="Pfam" id="PF00990">
    <property type="entry name" value="GGDEF"/>
    <property type="match status" value="1"/>
</dbReference>
<evidence type="ECO:0008006" key="5">
    <source>
        <dbReference type="Google" id="ProtNLM"/>
    </source>
</evidence>
<dbReference type="GO" id="GO:1902201">
    <property type="term" value="P:negative regulation of bacterial-type flagellum-dependent cell motility"/>
    <property type="evidence" value="ECO:0007669"/>
    <property type="project" value="TreeGrafter"/>
</dbReference>
<evidence type="ECO:0000259" key="2">
    <source>
        <dbReference type="PROSITE" id="PS50887"/>
    </source>
</evidence>
<accession>A0A1Z3HHM6</accession>
<dbReference type="SMART" id="SM00267">
    <property type="entry name" value="GGDEF"/>
    <property type="match status" value="1"/>
</dbReference>
<dbReference type="AlphaFoldDB" id="A0A1Z3HHM6"/>
<protein>
    <recommendedName>
        <fullName evidence="5">GGDEF domain-containing protein</fullName>
    </recommendedName>
</protein>
<sequence>MGATYSADVFSQDCHDAYIKGKIGAIDDIEASDLIPCLVEFSRQLGIKAKLIVPIVQDIYPSDGTQTWADMGVSSSYLWGLLIAHHCSPHTWQSWEIKLLQQLSLQIAIAIQQSQLYEQVQSANRHLAYLASHDGLTQVANRRRFDTYLQREWGRLAREQGPLSLILCDIDYFKLYNDTYGHPTGDVCLVRIAQVLDQVAKRPADLVARYGGEEFALVLPQTNQSGAIQVAETIQAAIAQLQIPHETSPIAQHITLSLGIACAIPTPEKSAQSLIEQADQALYIAKQQGRDRYCL</sequence>
<dbReference type="Gene3D" id="3.30.70.270">
    <property type="match status" value="1"/>
</dbReference>
<dbReference type="InterPro" id="IPR016132">
    <property type="entry name" value="Phyto_chromo_attachment"/>
</dbReference>
<organism evidence="3 4">
    <name type="scientific">Halomicronema hongdechloris C2206</name>
    <dbReference type="NCBI Taxonomy" id="1641165"/>
    <lineage>
        <taxon>Bacteria</taxon>
        <taxon>Bacillati</taxon>
        <taxon>Cyanobacteriota</taxon>
        <taxon>Cyanophyceae</taxon>
        <taxon>Nodosilineales</taxon>
        <taxon>Nodosilineaceae</taxon>
        <taxon>Halomicronema</taxon>
    </lineage>
</organism>
<dbReference type="InterPro" id="IPR050469">
    <property type="entry name" value="Diguanylate_Cyclase"/>
</dbReference>
<dbReference type="KEGG" id="hhg:XM38_007250"/>
<dbReference type="InterPro" id="IPR000160">
    <property type="entry name" value="GGDEF_dom"/>
</dbReference>
<dbReference type="FunFam" id="3.30.70.270:FF:000001">
    <property type="entry name" value="Diguanylate cyclase domain protein"/>
    <property type="match status" value="1"/>
</dbReference>
<name>A0A1Z3HHM6_9CYAN</name>
<dbReference type="InterPro" id="IPR003018">
    <property type="entry name" value="GAF"/>
</dbReference>
<dbReference type="PANTHER" id="PTHR45138:SF9">
    <property type="entry name" value="DIGUANYLATE CYCLASE DGCM-RELATED"/>
    <property type="match status" value="1"/>
</dbReference>
<evidence type="ECO:0000313" key="4">
    <source>
        <dbReference type="Proteomes" id="UP000191901"/>
    </source>
</evidence>
<dbReference type="Gene3D" id="3.30.450.40">
    <property type="match status" value="1"/>
</dbReference>
<evidence type="ECO:0000313" key="3">
    <source>
        <dbReference type="EMBL" id="ASC69796.1"/>
    </source>
</evidence>
<proteinExistence type="predicted"/>
<feature type="domain" description="GGDEF" evidence="2">
    <location>
        <begin position="161"/>
        <end position="295"/>
    </location>
</feature>
<dbReference type="InterPro" id="IPR043128">
    <property type="entry name" value="Rev_trsase/Diguanyl_cyclase"/>
</dbReference>
<keyword evidence="4" id="KW-1185">Reference proteome</keyword>
<dbReference type="PANTHER" id="PTHR45138">
    <property type="entry name" value="REGULATORY COMPONENTS OF SENSORY TRANSDUCTION SYSTEM"/>
    <property type="match status" value="1"/>
</dbReference>
<dbReference type="PROSITE" id="PS50887">
    <property type="entry name" value="GGDEF"/>
    <property type="match status" value="1"/>
</dbReference>
<dbReference type="GO" id="GO:0043709">
    <property type="term" value="P:cell adhesion involved in single-species biofilm formation"/>
    <property type="evidence" value="ECO:0007669"/>
    <property type="project" value="TreeGrafter"/>
</dbReference>
<dbReference type="Pfam" id="PF01590">
    <property type="entry name" value="GAF"/>
    <property type="match status" value="1"/>
</dbReference>
<dbReference type="InterPro" id="IPR029787">
    <property type="entry name" value="Nucleotide_cyclase"/>
</dbReference>
<evidence type="ECO:0000259" key="1">
    <source>
        <dbReference type="PROSITE" id="PS50046"/>
    </source>
</evidence>
<dbReference type="GO" id="GO:0005886">
    <property type="term" value="C:plasma membrane"/>
    <property type="evidence" value="ECO:0007669"/>
    <property type="project" value="TreeGrafter"/>
</dbReference>